<evidence type="ECO:0008006" key="3">
    <source>
        <dbReference type="Google" id="ProtNLM"/>
    </source>
</evidence>
<dbReference type="Proteomes" id="UP001597097">
    <property type="component" value="Unassembled WGS sequence"/>
</dbReference>
<dbReference type="RefSeq" id="WP_219539156.1">
    <property type="nucleotide sequence ID" value="NZ_JAHKRM010000054.1"/>
</dbReference>
<comment type="caution">
    <text evidence="1">The sequence shown here is derived from an EMBL/GenBank/DDBJ whole genome shotgun (WGS) entry which is preliminary data.</text>
</comment>
<evidence type="ECO:0000313" key="2">
    <source>
        <dbReference type="Proteomes" id="UP001597097"/>
    </source>
</evidence>
<gene>
    <name evidence="1" type="ORF">ACFSJ0_62480</name>
</gene>
<proteinExistence type="predicted"/>
<name>A0ABW4GXX2_9ACTN</name>
<sequence length="72" mass="7752">MAEKNRPTLDEIRSWPPTVDVTPAALAVGVSRAHLYGEIKRGTAPIRTLRVGKRTKVITSSIIALLDATAAE</sequence>
<organism evidence="1 2">
    <name type="scientific">Nonomuraea guangzhouensis</name>
    <dbReference type="NCBI Taxonomy" id="1291555"/>
    <lineage>
        <taxon>Bacteria</taxon>
        <taxon>Bacillati</taxon>
        <taxon>Actinomycetota</taxon>
        <taxon>Actinomycetes</taxon>
        <taxon>Streptosporangiales</taxon>
        <taxon>Streptosporangiaceae</taxon>
        <taxon>Nonomuraea</taxon>
    </lineage>
</organism>
<reference evidence="2" key="1">
    <citation type="journal article" date="2019" name="Int. J. Syst. Evol. Microbiol.">
        <title>The Global Catalogue of Microorganisms (GCM) 10K type strain sequencing project: providing services to taxonomists for standard genome sequencing and annotation.</title>
        <authorList>
            <consortium name="The Broad Institute Genomics Platform"/>
            <consortium name="The Broad Institute Genome Sequencing Center for Infectious Disease"/>
            <person name="Wu L."/>
            <person name="Ma J."/>
        </authorList>
    </citation>
    <scope>NUCLEOTIDE SEQUENCE [LARGE SCALE GENOMIC DNA]</scope>
    <source>
        <strain evidence="2">CGMCC 1.15399</strain>
    </source>
</reference>
<dbReference type="EMBL" id="JBHUCM010000082">
    <property type="protein sequence ID" value="MFD1547700.1"/>
    <property type="molecule type" value="Genomic_DNA"/>
</dbReference>
<protein>
    <recommendedName>
        <fullName evidence="3">DNA-binding protein</fullName>
    </recommendedName>
</protein>
<evidence type="ECO:0000313" key="1">
    <source>
        <dbReference type="EMBL" id="MFD1547700.1"/>
    </source>
</evidence>
<accession>A0ABW4GXX2</accession>
<keyword evidence="2" id="KW-1185">Reference proteome</keyword>